<feature type="region of interest" description="Disordered" evidence="7">
    <location>
        <begin position="1065"/>
        <end position="1097"/>
    </location>
</feature>
<dbReference type="InterPro" id="IPR015258">
    <property type="entry name" value="Vitellinogen_b-sht_shell"/>
</dbReference>
<dbReference type="SUPFAM" id="SSF48431">
    <property type="entry name" value="Lipovitellin-phosvitin complex, superhelical domain"/>
    <property type="match status" value="1"/>
</dbReference>
<name>A0ABD0XBE6_UMBPY</name>
<evidence type="ECO:0000256" key="1">
    <source>
        <dbReference type="ARBA" id="ARBA00022553"/>
    </source>
</evidence>
<dbReference type="InterPro" id="IPR001747">
    <property type="entry name" value="Vitellogenin_N"/>
</dbReference>
<keyword evidence="1" id="KW-0597">Phosphoprotein</keyword>
<dbReference type="EMBL" id="JAGEUA010000002">
    <property type="protein sequence ID" value="KAL1006284.1"/>
    <property type="molecule type" value="Genomic_DNA"/>
</dbReference>
<dbReference type="InterPro" id="IPR011030">
    <property type="entry name" value="Lipovitellin_superhlx_dom"/>
</dbReference>
<dbReference type="FunFam" id="1.25.10.20:FF:000002">
    <property type="entry name" value="Vitellogenin 7"/>
    <property type="match status" value="1"/>
</dbReference>
<evidence type="ECO:0000256" key="6">
    <source>
        <dbReference type="PROSITE-ProRule" id="PRU00557"/>
    </source>
</evidence>
<dbReference type="FunFam" id="2.20.80.10:FF:000001">
    <property type="entry name" value="Vitellogenin 7"/>
    <property type="match status" value="1"/>
</dbReference>
<evidence type="ECO:0000259" key="9">
    <source>
        <dbReference type="PROSITE" id="PS51211"/>
    </source>
</evidence>
<keyword evidence="3" id="KW-0758">Storage protein</keyword>
<evidence type="ECO:0000256" key="8">
    <source>
        <dbReference type="SAM" id="SignalP"/>
    </source>
</evidence>
<evidence type="ECO:0000256" key="4">
    <source>
        <dbReference type="ARBA" id="ARBA00023157"/>
    </source>
</evidence>
<feature type="chain" id="PRO_5044746100" description="Phosvitin" evidence="8">
    <location>
        <begin position="16"/>
        <end position="1616"/>
    </location>
</feature>
<dbReference type="FunFam" id="2.30.230.10:FF:000002">
    <property type="entry name" value="Vitellogenin 7"/>
    <property type="match status" value="1"/>
</dbReference>
<dbReference type="PROSITE" id="PS51211">
    <property type="entry name" value="VITELLOGENIN"/>
    <property type="match status" value="1"/>
</dbReference>
<dbReference type="InterPro" id="IPR015819">
    <property type="entry name" value="Lipid_transp_b-sht_shell"/>
</dbReference>
<evidence type="ECO:0000256" key="5">
    <source>
        <dbReference type="ARBA" id="ARBA00023180"/>
    </source>
</evidence>
<feature type="compositionally biased region" description="Low complexity" evidence="7">
    <location>
        <begin position="939"/>
        <end position="953"/>
    </location>
</feature>
<dbReference type="InterPro" id="IPR037088">
    <property type="entry name" value="Vitellinogen_b-sht_shell_sf"/>
</dbReference>
<dbReference type="SUPFAM" id="SSF56968">
    <property type="entry name" value="Lipovitellin-phosvitin complex, beta-sheet shell regions"/>
    <property type="match status" value="3"/>
</dbReference>
<evidence type="ECO:0008006" key="13">
    <source>
        <dbReference type="Google" id="ProtNLM"/>
    </source>
</evidence>
<dbReference type="InterPro" id="IPR015817">
    <property type="entry name" value="Vitellinogen_open_b-sht_sub1"/>
</dbReference>
<dbReference type="InterPro" id="IPR050733">
    <property type="entry name" value="Vitellogenin/Apolipophorin"/>
</dbReference>
<dbReference type="PROSITE" id="PS51233">
    <property type="entry name" value="VWFD"/>
    <property type="match status" value="1"/>
</dbReference>
<keyword evidence="4 6" id="KW-1015">Disulfide bond</keyword>
<feature type="domain" description="VWFD" evidence="10">
    <location>
        <begin position="1352"/>
        <end position="1528"/>
    </location>
</feature>
<comment type="caution">
    <text evidence="11">The sequence shown here is derived from an EMBL/GenBank/DDBJ whole genome shotgun (WGS) entry which is preliminary data.</text>
</comment>
<dbReference type="InterPro" id="IPR001846">
    <property type="entry name" value="VWF_type-D"/>
</dbReference>
<evidence type="ECO:0000259" key="10">
    <source>
        <dbReference type="PROSITE" id="PS51233"/>
    </source>
</evidence>
<dbReference type="Gene3D" id="1.25.10.20">
    <property type="entry name" value="Vitellinogen, superhelical"/>
    <property type="match status" value="1"/>
</dbReference>
<dbReference type="SMART" id="SM00216">
    <property type="entry name" value="VWD"/>
    <property type="match status" value="1"/>
</dbReference>
<keyword evidence="5" id="KW-0325">Glycoprotein</keyword>
<proteinExistence type="predicted"/>
<dbReference type="SMART" id="SM00638">
    <property type="entry name" value="LPD_N"/>
    <property type="match status" value="1"/>
</dbReference>
<dbReference type="Pfam" id="PF09172">
    <property type="entry name" value="Vit_open_b-sht"/>
    <property type="match status" value="1"/>
</dbReference>
<dbReference type="GO" id="GO:0045735">
    <property type="term" value="F:nutrient reservoir activity"/>
    <property type="evidence" value="ECO:0007669"/>
    <property type="project" value="UniProtKB-KW"/>
</dbReference>
<dbReference type="PANTHER" id="PTHR23345:SF9">
    <property type="entry name" value="VITELLOGENIN-RELATED"/>
    <property type="match status" value="1"/>
</dbReference>
<dbReference type="SMART" id="SM01169">
    <property type="entry name" value="DUF1943"/>
    <property type="match status" value="1"/>
</dbReference>
<gene>
    <name evidence="11" type="ORF">UPYG_G00070240</name>
</gene>
<dbReference type="InterPro" id="IPR015816">
    <property type="entry name" value="Vitellinogen_b-sht_N"/>
</dbReference>
<sequence>MRVLVLALTLALVASQHINLAPEFAADKTHVYKYEALILGGLPEEGLARAGVKIISKVLIRAAADNTYWLKLVDPEILEYSGLWPKDSFIPAPKLTFALAAQLKTPIKFEYANGVVGKVFAPTEVSETVLNIHRGLLNILQLNIKKTQNVYEMQEAGAQGVCKTHYVISEDVKAELIHLTKTKDLNNCQERIMKDIGLAYTEKELRALRGAASYNYIMKPTSSGALIMEASVAELHQFAPFNEMTGAAQMEAKQTLAFVEFEKTPIAPIKVDYINRGSIQYELSTDILQSPLQLLKITNLQAQAIEIIEQLVMSNKAQVHEDAPLKFLKFIQIMRRASFKEIEAIWDQVKAKPAYRMWILDVVPSIGNEVAVRFIKEKILSGDITLAEAAQVLLAAPHMVTADLDTVTLFESLAFHDKIQKQPVLQEIAMLGYGTLVSKLCVADPNCPADLVKPIHDLAVEAAAKSNFEELSRALKVLGNAGHPASIKPITKLLPVVGTAAALPLKIQEDAVLALRNIAKREPRMVQDIVVQLFMDSDLHPELRMIACVVLFETKPPMGLVTTLANKLRTEKSLQVASFSYSHMKSLTRSTAPDYAPVAAACNVAIKILSNKLERLDYRYSKAVHVDAYYHPLRVGAAATAFYINDAATILPRTFVAKARSYFAGAAADVLEFGVRSEGIQEALLKMPTDSEDIDRITKMKRVLQALISWTSQYPRKPLASMYVKFFGQEVAFINIDKAVIDQAVQLAKSPAAQVMGRTALKALLSGLTFQYAKPLLVAEVRRIFPSAVGLPMELSFYTAAVANAYVNVRATMTPALPENFNAAQLLKTNIQLQAEVRPSIVMHTYAVMGVNTKFIQAAVMARAKVHTVVPAKFTARLDIANGNFKIEALPVSAPEHVVAAQVETFAVARNVENLQAERITSMIPAEDESRQQFQQTLESSSSEDSSPESSSSNNHRNMPYDRKTIMQLEKTLCAERLGLRACLELASQNAAFLRNTLLYNMIGNHSVIIAVKPAPESEIEKLEIEVQVGPNAAKKIIKVITINDDEGQAGKPVLLKLKKMLSSSSQSSSKSSSSSSKSSSSSSKSSSSSSSSSRRTMVKNLTRIFTKNHKVQNTSQDISVTGSSKSRSSVSSFQQIYNQARFLGQTHAPEVVILIRAVRKDQKQEGYQVAAYLDKSTSRLQIILAALAEDDKWQLCADGVLLSKHKVTARVAWGEECKEYKTFITAETGLVDKKPAARLRASWDRLPKVPKSVSRYVNIVSKYIPEYIPAYLVSLVEMKRNRNSEKQIKLTVVATSERTLDVILKAPKITLSKSNVSLPCRLPIDYMTDLSPLDDDMVSRIQSLFAAATSAQCSMVGDTLTTFNNRRFKNEMPLSCYQVLAQDSTSELKFIVLLKKDQSSEQNHINVKIAHIDVDLYREANELKLKVNGMEIPRSNLPYQDPTGSIHISQKREGLSLSAPKQGLLEVYFDENSWKIQVVDWMRGKTGGICGKADGEIRQEYQTPSGHLTKSSVSFAHSWVLASVSCQDKSECRMKLESVKLDRQVTLEGKKSKCFSVEPVLRCLPGCVPVRTTSVTIGYHCLPYDSNQSSHSDQSVDLREKTEAHVSCRCSQDCS</sequence>
<dbReference type="PANTHER" id="PTHR23345">
    <property type="entry name" value="VITELLOGENIN-RELATED"/>
    <property type="match status" value="1"/>
</dbReference>
<comment type="caution">
    <text evidence="6">Lacks conserved residue(s) required for the propagation of feature annotation.</text>
</comment>
<feature type="compositionally biased region" description="Low complexity" evidence="7">
    <location>
        <begin position="1065"/>
        <end position="1094"/>
    </location>
</feature>
<dbReference type="Gene3D" id="2.30.230.10">
    <property type="entry name" value="Lipovitellin, beta-sheet shell regions, chain A"/>
    <property type="match status" value="1"/>
</dbReference>
<protein>
    <recommendedName>
        <fullName evidence="13">Phosvitin</fullName>
    </recommendedName>
</protein>
<evidence type="ECO:0000313" key="12">
    <source>
        <dbReference type="Proteomes" id="UP001557470"/>
    </source>
</evidence>
<accession>A0ABD0XBE6</accession>
<keyword evidence="12" id="KW-1185">Reference proteome</keyword>
<evidence type="ECO:0000256" key="2">
    <source>
        <dbReference type="ARBA" id="ARBA00022729"/>
    </source>
</evidence>
<keyword evidence="2 8" id="KW-0732">Signal</keyword>
<feature type="disulfide bond" evidence="6">
    <location>
        <begin position="162"/>
        <end position="188"/>
    </location>
</feature>
<evidence type="ECO:0000256" key="7">
    <source>
        <dbReference type="SAM" id="MobiDB-lite"/>
    </source>
</evidence>
<dbReference type="Gene3D" id="2.20.90.10">
    <property type="entry name" value="Vitellinogen, beta-sheet shell domain"/>
    <property type="match status" value="1"/>
</dbReference>
<evidence type="ECO:0000313" key="11">
    <source>
        <dbReference type="EMBL" id="KAL1006284.1"/>
    </source>
</evidence>
<dbReference type="Gene3D" id="2.20.80.10">
    <property type="entry name" value="Lipovitellin-phosvitin complex, chain A, domain 4"/>
    <property type="match status" value="1"/>
</dbReference>
<dbReference type="SMART" id="SM01170">
    <property type="entry name" value="DUF1944"/>
    <property type="match status" value="1"/>
</dbReference>
<feature type="region of interest" description="Disordered" evidence="7">
    <location>
        <begin position="922"/>
        <end position="962"/>
    </location>
</feature>
<dbReference type="Pfam" id="PF00094">
    <property type="entry name" value="VWD"/>
    <property type="match status" value="1"/>
</dbReference>
<feature type="signal peptide" evidence="8">
    <location>
        <begin position="1"/>
        <end position="15"/>
    </location>
</feature>
<dbReference type="FunFam" id="2.20.90.10:FF:000001">
    <property type="entry name" value="Vitellogenin 7"/>
    <property type="match status" value="1"/>
</dbReference>
<evidence type="ECO:0000256" key="3">
    <source>
        <dbReference type="ARBA" id="ARBA00022761"/>
    </source>
</evidence>
<feature type="domain" description="Vitellogenin" evidence="9">
    <location>
        <begin position="24"/>
        <end position="655"/>
    </location>
</feature>
<reference evidence="11 12" key="1">
    <citation type="submission" date="2024-06" db="EMBL/GenBank/DDBJ databases">
        <authorList>
            <person name="Pan Q."/>
            <person name="Wen M."/>
            <person name="Jouanno E."/>
            <person name="Zahm M."/>
            <person name="Klopp C."/>
            <person name="Cabau C."/>
            <person name="Louis A."/>
            <person name="Berthelot C."/>
            <person name="Parey E."/>
            <person name="Roest Crollius H."/>
            <person name="Montfort J."/>
            <person name="Robinson-Rechavi M."/>
            <person name="Bouchez O."/>
            <person name="Lampietro C."/>
            <person name="Lopez Roques C."/>
            <person name="Donnadieu C."/>
            <person name="Postlethwait J."/>
            <person name="Bobe J."/>
            <person name="Verreycken H."/>
            <person name="Guiguen Y."/>
        </authorList>
    </citation>
    <scope>NUCLEOTIDE SEQUENCE [LARGE SCALE GENOMIC DNA]</scope>
    <source>
        <strain evidence="11">Up_M1</strain>
        <tissue evidence="11">Testis</tissue>
    </source>
</reference>
<dbReference type="Pfam" id="PF09175">
    <property type="entry name" value="Vit_b-sht_shell"/>
    <property type="match status" value="1"/>
</dbReference>
<dbReference type="Gene3D" id="2.20.50.20">
    <property type="entry name" value="Lipovitellin. Chain A, domain 3"/>
    <property type="match status" value="2"/>
</dbReference>
<dbReference type="Proteomes" id="UP001557470">
    <property type="component" value="Unassembled WGS sequence"/>
</dbReference>
<dbReference type="Pfam" id="PF01347">
    <property type="entry name" value="Vitellogenin_N"/>
    <property type="match status" value="1"/>
</dbReference>
<organism evidence="11 12">
    <name type="scientific">Umbra pygmaea</name>
    <name type="common">Eastern mudminnow</name>
    <dbReference type="NCBI Taxonomy" id="75934"/>
    <lineage>
        <taxon>Eukaryota</taxon>
        <taxon>Metazoa</taxon>
        <taxon>Chordata</taxon>
        <taxon>Craniata</taxon>
        <taxon>Vertebrata</taxon>
        <taxon>Euteleostomi</taxon>
        <taxon>Actinopterygii</taxon>
        <taxon>Neopterygii</taxon>
        <taxon>Teleostei</taxon>
        <taxon>Protacanthopterygii</taxon>
        <taxon>Esociformes</taxon>
        <taxon>Umbridae</taxon>
        <taxon>Umbra</taxon>
    </lineage>
</organism>
<dbReference type="InterPro" id="IPR015255">
    <property type="entry name" value="Vitellinogen_open_b-sht"/>
</dbReference>